<reference evidence="2" key="1">
    <citation type="submission" date="2015-04" db="UniProtKB">
        <authorList>
            <consortium name="EnsemblPlants"/>
        </authorList>
    </citation>
    <scope>IDENTIFICATION</scope>
</reference>
<proteinExistence type="predicted"/>
<keyword evidence="3" id="KW-1185">Reference proteome</keyword>
<organism evidence="2">
    <name type="scientific">Oryza punctata</name>
    <name type="common">Red rice</name>
    <dbReference type="NCBI Taxonomy" id="4537"/>
    <lineage>
        <taxon>Eukaryota</taxon>
        <taxon>Viridiplantae</taxon>
        <taxon>Streptophyta</taxon>
        <taxon>Embryophyta</taxon>
        <taxon>Tracheophyta</taxon>
        <taxon>Spermatophyta</taxon>
        <taxon>Magnoliopsida</taxon>
        <taxon>Liliopsida</taxon>
        <taxon>Poales</taxon>
        <taxon>Poaceae</taxon>
        <taxon>BOP clade</taxon>
        <taxon>Oryzoideae</taxon>
        <taxon>Oryzeae</taxon>
        <taxon>Oryzinae</taxon>
        <taxon>Oryza</taxon>
    </lineage>
</organism>
<sequence length="113" mass="12351">MRKFRRSGASDVRPAVGGGAEGGGAGAGAGARRALHPARADPLRAPPLARGFLSLFLLPLRLITNGVSIGSDATMRVYRENKIEVNYIRHDQVKHRDVKLQKDCHSKKLIYYS</sequence>
<dbReference type="AlphaFoldDB" id="A0A0E0LD87"/>
<dbReference type="Gramene" id="OPUNC06G18410.1">
    <property type="protein sequence ID" value="OPUNC06G18410.1"/>
    <property type="gene ID" value="OPUNC06G18410"/>
</dbReference>
<dbReference type="Proteomes" id="UP000026962">
    <property type="component" value="Chromosome 6"/>
</dbReference>
<accession>A0A0E0LD87</accession>
<name>A0A0E0LD87_ORYPU</name>
<evidence type="ECO:0000313" key="3">
    <source>
        <dbReference type="Proteomes" id="UP000026962"/>
    </source>
</evidence>
<dbReference type="HOGENOM" id="CLU_2137559_0_0_1"/>
<protein>
    <submittedName>
        <fullName evidence="2">Uncharacterized protein</fullName>
    </submittedName>
</protein>
<dbReference type="EnsemblPlants" id="OPUNC06G18410.1">
    <property type="protein sequence ID" value="OPUNC06G18410.1"/>
    <property type="gene ID" value="OPUNC06G18410"/>
</dbReference>
<feature type="region of interest" description="Disordered" evidence="1">
    <location>
        <begin position="1"/>
        <end position="38"/>
    </location>
</feature>
<evidence type="ECO:0000313" key="2">
    <source>
        <dbReference type="EnsemblPlants" id="OPUNC06G18410.1"/>
    </source>
</evidence>
<reference evidence="2" key="2">
    <citation type="submission" date="2018-05" db="EMBL/GenBank/DDBJ databases">
        <title>OpunRS2 (Oryza punctata Reference Sequence Version 2).</title>
        <authorList>
            <person name="Zhang J."/>
            <person name="Kudrna D."/>
            <person name="Lee S."/>
            <person name="Talag J."/>
            <person name="Welchert J."/>
            <person name="Wing R.A."/>
        </authorList>
    </citation>
    <scope>NUCLEOTIDE SEQUENCE [LARGE SCALE GENOMIC DNA]</scope>
</reference>
<evidence type="ECO:0000256" key="1">
    <source>
        <dbReference type="SAM" id="MobiDB-lite"/>
    </source>
</evidence>
<feature type="compositionally biased region" description="Gly residues" evidence="1">
    <location>
        <begin position="16"/>
        <end position="29"/>
    </location>
</feature>